<dbReference type="InterPro" id="IPR004358">
    <property type="entry name" value="Sig_transdc_His_kin-like_C"/>
</dbReference>
<sequence length="431" mass="49002" precursor="true">MINKGFIAVTAAFLVMMAGFMFWTATDAKVQNLDITAVNDVVMQAADHWDELLQGRSGQAVNHAYSFAFSIFDRDGKILMATEKGLSENLSMSIINRDTIVDIEKDGVLLGKAVFHNDSQEFLKSKTEQFLLCGVILICSILFCIVLYYWYLRKELFVPFQKMEYFARNIARGDFNVPLEMDHTNLFGAFTESFDLMREELKRAKENERQANQSKKELVASLSHDIKTPVASIQAISELMLAFQRSDKEKKQLETIGQKAEQINQLITNLFQATMEELEKLKVETLEMGSQILSSYIAAADYNHLADLKSIPECMIAADPLRLQQVIDNVMNNSYKYANTSIEISAFCEENYLRVCFRDFGKGAAKEDLPLLFEKFYRGRNTAEINGAGLGLYLARYFMEQMGGSINCENREDGFVVTLFVRLAGKEQFTY</sequence>
<proteinExistence type="predicted"/>
<evidence type="ECO:0000256" key="5">
    <source>
        <dbReference type="ARBA" id="ARBA00022553"/>
    </source>
</evidence>
<evidence type="ECO:0000256" key="10">
    <source>
        <dbReference type="ARBA" id="ARBA00022840"/>
    </source>
</evidence>
<reference evidence="18 19" key="1">
    <citation type="journal article" date="2019" name="Anaerobe">
        <title>Detection of Robinsoniella peoriensis in multiple bone samples of a trauma patient.</title>
        <authorList>
            <person name="Schrottner P."/>
            <person name="Hartwich K."/>
            <person name="Bunk B."/>
            <person name="Schober I."/>
            <person name="Helbig S."/>
            <person name="Rudolph W.W."/>
            <person name="Gunzer F."/>
        </authorList>
    </citation>
    <scope>NUCLEOTIDE SEQUENCE [LARGE SCALE GENOMIC DNA]</scope>
    <source>
        <strain evidence="18 19">DSM 106044</strain>
    </source>
</reference>
<dbReference type="PANTHER" id="PTHR45528">
    <property type="entry name" value="SENSOR HISTIDINE KINASE CPXA"/>
    <property type="match status" value="1"/>
</dbReference>
<dbReference type="InterPro" id="IPR005467">
    <property type="entry name" value="His_kinase_dom"/>
</dbReference>
<dbReference type="PROSITE" id="PS50885">
    <property type="entry name" value="HAMP"/>
    <property type="match status" value="1"/>
</dbReference>
<keyword evidence="11 15" id="KW-1133">Transmembrane helix</keyword>
<dbReference type="GO" id="GO:0005886">
    <property type="term" value="C:plasma membrane"/>
    <property type="evidence" value="ECO:0007669"/>
    <property type="project" value="UniProtKB-SubCell"/>
</dbReference>
<dbReference type="InterPro" id="IPR036890">
    <property type="entry name" value="HATPase_C_sf"/>
</dbReference>
<comment type="subcellular location">
    <subcellularLocation>
        <location evidence="2">Cell membrane</location>
        <topology evidence="2">Multi-pass membrane protein</topology>
    </subcellularLocation>
</comment>
<evidence type="ECO:0000256" key="3">
    <source>
        <dbReference type="ARBA" id="ARBA00012438"/>
    </source>
</evidence>
<name>A0A4U8Q6J8_9FIRM</name>
<evidence type="ECO:0000256" key="12">
    <source>
        <dbReference type="ARBA" id="ARBA00023012"/>
    </source>
</evidence>
<dbReference type="PANTHER" id="PTHR45528:SF1">
    <property type="entry name" value="SENSOR HISTIDINE KINASE CPXA"/>
    <property type="match status" value="1"/>
</dbReference>
<keyword evidence="19" id="KW-1185">Reference proteome</keyword>
<dbReference type="STRING" id="180332.GCA_000797495_01366"/>
<evidence type="ECO:0000256" key="7">
    <source>
        <dbReference type="ARBA" id="ARBA00022692"/>
    </source>
</evidence>
<evidence type="ECO:0000259" key="16">
    <source>
        <dbReference type="PROSITE" id="PS50109"/>
    </source>
</evidence>
<dbReference type="CDD" id="cd00075">
    <property type="entry name" value="HATPase"/>
    <property type="match status" value="1"/>
</dbReference>
<keyword evidence="8" id="KW-0547">Nucleotide-binding</keyword>
<feature type="domain" description="Histidine kinase" evidence="16">
    <location>
        <begin position="221"/>
        <end position="425"/>
    </location>
</feature>
<dbReference type="InterPro" id="IPR003594">
    <property type="entry name" value="HATPase_dom"/>
</dbReference>
<feature type="coiled-coil region" evidence="14">
    <location>
        <begin position="194"/>
        <end position="221"/>
    </location>
</feature>
<dbReference type="EMBL" id="QGQD01000054">
    <property type="protein sequence ID" value="TLD00512.1"/>
    <property type="molecule type" value="Genomic_DNA"/>
</dbReference>
<dbReference type="RefSeq" id="WP_052377724.1">
    <property type="nucleotide sequence ID" value="NZ_QGQD01000054.1"/>
</dbReference>
<evidence type="ECO:0000256" key="6">
    <source>
        <dbReference type="ARBA" id="ARBA00022679"/>
    </source>
</evidence>
<feature type="transmembrane region" description="Helical" evidence="15">
    <location>
        <begin position="130"/>
        <end position="151"/>
    </location>
</feature>
<dbReference type="Pfam" id="PF00512">
    <property type="entry name" value="HisKA"/>
    <property type="match status" value="1"/>
</dbReference>
<evidence type="ECO:0000256" key="15">
    <source>
        <dbReference type="SAM" id="Phobius"/>
    </source>
</evidence>
<dbReference type="PROSITE" id="PS50109">
    <property type="entry name" value="HIS_KIN"/>
    <property type="match status" value="1"/>
</dbReference>
<evidence type="ECO:0000259" key="17">
    <source>
        <dbReference type="PROSITE" id="PS50885"/>
    </source>
</evidence>
<dbReference type="PRINTS" id="PR00344">
    <property type="entry name" value="BCTRLSENSOR"/>
</dbReference>
<evidence type="ECO:0000313" key="19">
    <source>
        <dbReference type="Proteomes" id="UP000306509"/>
    </source>
</evidence>
<dbReference type="Gene3D" id="1.10.287.130">
    <property type="match status" value="1"/>
</dbReference>
<comment type="catalytic activity">
    <reaction evidence="1">
        <text>ATP + protein L-histidine = ADP + protein N-phospho-L-histidine.</text>
        <dbReference type="EC" id="2.7.13.3"/>
    </reaction>
</comment>
<dbReference type="EC" id="2.7.13.3" evidence="3"/>
<dbReference type="CDD" id="cd00082">
    <property type="entry name" value="HisKA"/>
    <property type="match status" value="1"/>
</dbReference>
<organism evidence="18 19">
    <name type="scientific">Robinsoniella peoriensis</name>
    <dbReference type="NCBI Taxonomy" id="180332"/>
    <lineage>
        <taxon>Bacteria</taxon>
        <taxon>Bacillati</taxon>
        <taxon>Bacillota</taxon>
        <taxon>Clostridia</taxon>
        <taxon>Lachnospirales</taxon>
        <taxon>Lachnospiraceae</taxon>
        <taxon>Robinsoniella</taxon>
    </lineage>
</organism>
<feature type="domain" description="HAMP" evidence="17">
    <location>
        <begin position="154"/>
        <end position="206"/>
    </location>
</feature>
<dbReference type="InterPro" id="IPR036097">
    <property type="entry name" value="HisK_dim/P_sf"/>
</dbReference>
<dbReference type="InterPro" id="IPR050398">
    <property type="entry name" value="HssS/ArlS-like"/>
</dbReference>
<evidence type="ECO:0000256" key="13">
    <source>
        <dbReference type="ARBA" id="ARBA00023136"/>
    </source>
</evidence>
<evidence type="ECO:0000313" key="18">
    <source>
        <dbReference type="EMBL" id="TLD00512.1"/>
    </source>
</evidence>
<dbReference type="CDD" id="cd06225">
    <property type="entry name" value="HAMP"/>
    <property type="match status" value="1"/>
</dbReference>
<dbReference type="GO" id="GO:0000155">
    <property type="term" value="F:phosphorelay sensor kinase activity"/>
    <property type="evidence" value="ECO:0007669"/>
    <property type="project" value="InterPro"/>
</dbReference>
<dbReference type="SUPFAM" id="SSF55874">
    <property type="entry name" value="ATPase domain of HSP90 chaperone/DNA topoisomerase II/histidine kinase"/>
    <property type="match status" value="1"/>
</dbReference>
<keyword evidence="12" id="KW-0902">Two-component regulatory system</keyword>
<dbReference type="GO" id="GO:0005524">
    <property type="term" value="F:ATP binding"/>
    <property type="evidence" value="ECO:0007669"/>
    <property type="project" value="UniProtKB-KW"/>
</dbReference>
<accession>A0A4U8Q6J8</accession>
<keyword evidence="14" id="KW-0175">Coiled coil</keyword>
<dbReference type="Gene3D" id="3.30.565.10">
    <property type="entry name" value="Histidine kinase-like ATPase, C-terminal domain"/>
    <property type="match status" value="1"/>
</dbReference>
<keyword evidence="5" id="KW-0597">Phosphoprotein</keyword>
<keyword evidence="13 15" id="KW-0472">Membrane</keyword>
<evidence type="ECO:0000256" key="4">
    <source>
        <dbReference type="ARBA" id="ARBA00022475"/>
    </source>
</evidence>
<dbReference type="InterPro" id="IPR003660">
    <property type="entry name" value="HAMP_dom"/>
</dbReference>
<evidence type="ECO:0000256" key="8">
    <source>
        <dbReference type="ARBA" id="ARBA00022741"/>
    </source>
</evidence>
<keyword evidence="4" id="KW-1003">Cell membrane</keyword>
<evidence type="ECO:0000256" key="9">
    <source>
        <dbReference type="ARBA" id="ARBA00022777"/>
    </source>
</evidence>
<evidence type="ECO:0000256" key="14">
    <source>
        <dbReference type="SAM" id="Coils"/>
    </source>
</evidence>
<evidence type="ECO:0000256" key="2">
    <source>
        <dbReference type="ARBA" id="ARBA00004651"/>
    </source>
</evidence>
<keyword evidence="7 15" id="KW-0812">Transmembrane</keyword>
<keyword evidence="10" id="KW-0067">ATP-binding</keyword>
<feature type="transmembrane region" description="Helical" evidence="15">
    <location>
        <begin position="6"/>
        <end position="25"/>
    </location>
</feature>
<gene>
    <name evidence="18" type="primary">phoR_10</name>
    <name evidence="18" type="ORF">DSM106044_02645</name>
</gene>
<dbReference type="SUPFAM" id="SSF47384">
    <property type="entry name" value="Homodimeric domain of signal transducing histidine kinase"/>
    <property type="match status" value="1"/>
</dbReference>
<dbReference type="SMART" id="SM00388">
    <property type="entry name" value="HisKA"/>
    <property type="match status" value="1"/>
</dbReference>
<dbReference type="Gene3D" id="6.10.340.10">
    <property type="match status" value="1"/>
</dbReference>
<protein>
    <recommendedName>
        <fullName evidence="3">histidine kinase</fullName>
        <ecNumber evidence="3">2.7.13.3</ecNumber>
    </recommendedName>
</protein>
<evidence type="ECO:0000256" key="1">
    <source>
        <dbReference type="ARBA" id="ARBA00000085"/>
    </source>
</evidence>
<dbReference type="AlphaFoldDB" id="A0A4U8Q6J8"/>
<dbReference type="Pfam" id="PF02518">
    <property type="entry name" value="HATPase_c"/>
    <property type="match status" value="1"/>
</dbReference>
<dbReference type="SMART" id="SM00387">
    <property type="entry name" value="HATPase_c"/>
    <property type="match status" value="1"/>
</dbReference>
<keyword evidence="9" id="KW-0418">Kinase</keyword>
<keyword evidence="6 18" id="KW-0808">Transferase</keyword>
<evidence type="ECO:0000256" key="11">
    <source>
        <dbReference type="ARBA" id="ARBA00022989"/>
    </source>
</evidence>
<comment type="caution">
    <text evidence="18">The sequence shown here is derived from an EMBL/GenBank/DDBJ whole genome shotgun (WGS) entry which is preliminary data.</text>
</comment>
<dbReference type="InterPro" id="IPR003661">
    <property type="entry name" value="HisK_dim/P_dom"/>
</dbReference>
<dbReference type="Proteomes" id="UP000306509">
    <property type="component" value="Unassembled WGS sequence"/>
</dbReference>